<evidence type="ECO:0000313" key="3">
    <source>
        <dbReference type="Proteomes" id="UP000269721"/>
    </source>
</evidence>
<dbReference type="Proteomes" id="UP000269721">
    <property type="component" value="Unassembled WGS sequence"/>
</dbReference>
<keyword evidence="3" id="KW-1185">Reference proteome</keyword>
<accession>A0A4P9WGN7</accession>
<organism evidence="2 3">
    <name type="scientific">Blyttiomyces helicus</name>
    <dbReference type="NCBI Taxonomy" id="388810"/>
    <lineage>
        <taxon>Eukaryota</taxon>
        <taxon>Fungi</taxon>
        <taxon>Fungi incertae sedis</taxon>
        <taxon>Chytridiomycota</taxon>
        <taxon>Chytridiomycota incertae sedis</taxon>
        <taxon>Chytridiomycetes</taxon>
        <taxon>Chytridiomycetes incertae sedis</taxon>
        <taxon>Blyttiomyces</taxon>
    </lineage>
</organism>
<evidence type="ECO:0000256" key="1">
    <source>
        <dbReference type="SAM" id="MobiDB-lite"/>
    </source>
</evidence>
<evidence type="ECO:0000313" key="2">
    <source>
        <dbReference type="EMBL" id="RKO90993.1"/>
    </source>
</evidence>
<feature type="region of interest" description="Disordered" evidence="1">
    <location>
        <begin position="581"/>
        <end position="600"/>
    </location>
</feature>
<reference evidence="3" key="1">
    <citation type="journal article" date="2018" name="Nat. Microbiol.">
        <title>Leveraging single-cell genomics to expand the fungal tree of life.</title>
        <authorList>
            <person name="Ahrendt S.R."/>
            <person name="Quandt C.A."/>
            <person name="Ciobanu D."/>
            <person name="Clum A."/>
            <person name="Salamov A."/>
            <person name="Andreopoulos B."/>
            <person name="Cheng J.F."/>
            <person name="Woyke T."/>
            <person name="Pelin A."/>
            <person name="Henrissat B."/>
            <person name="Reynolds N.K."/>
            <person name="Benny G.L."/>
            <person name="Smith M.E."/>
            <person name="James T.Y."/>
            <person name="Grigoriev I.V."/>
        </authorList>
    </citation>
    <scope>NUCLEOTIDE SEQUENCE [LARGE SCALE GENOMIC DNA]</scope>
</reference>
<sequence length="996" mass="111466">MDPTLQIADLPRRTPVLFFDLQPKKSSVDKYGRTTHIKSLEKLCLRFGELGLGSDISGVDLSKSRRNGSTMCINLDRYSARRDQHSQSWVDWLPDRIEETCASAGIENICRVSFLGTKNLSADSRFLEKAPSQQPSIKKTDGAPMQVLLRNPEFSKTFLTKHCGPMNSTYGYADLQVDCSTMKPSDVHRMFLSEQGRATMAETSMHPAEFETAMDLGCSFHKSDLLPVLLSRLKRVFPEGTWSANSNDRETGQDCIALKFADDTRSIKIIVRNKFAHTLHAGTGANGLGPAVAEWARSFAHGNIDACLDSGYTCVSILFCCSSLNSVDDYANFSSEIFDAIKTSRKLFKCGIEDQWRSWSEALHSNVAIIDHCTREYLVSMWHDSLTGTISGMKGVLSHSQLRDADWIEDWISAHCLFKGHPIYMVQIEPDSRDPNKGWMSFRAYRKVGNGTYLVGNRQRDMLSAQWVAKRTSGLQHLPALDQVGLTAQANVELRILDDSLGPMTATVPCTSTQIPFRNPLDTPGGDGPYTFYSREFRFRRALLSARSKFARSPKAIETLQKGTRCKVVCWVRLCSCTSPGSGDAARPGEAMRPNTSPVQHREETICLRDSCAEKEGVHVNSIYLIMLSDEEVYAADSTIQEFIQKIEHLHRNAPTGIYHGGVCLPVLFSFEIQPEIAQPIACSIRPSRRANPSLVPSRMRMRVETDSGIESIDCLDEGRKYVVTAIQPYKESRKNRTTQKYLVQIDDKAYRSNSWFEDLMAMPTAVDYATIYDTLYMQRRPFSIETTGQIFHKDTKKKGLAFKEIQIAETLGSSSSLHAAEKLEDAIRAMQYVRRPCLLDPVHNTNPIIPYAGRDLGRKFLHAPADASNALMDDLCSQGALRKSVMLIWRCEPKSPSCLTISRQVLLLGVRGRSHGSINLNIEIWQASDCREGNPILHAAKHEMDGAQWLDPEMQAHTTMSTPQWRPIQDATGTPSFCTPIFEPPSFGESNDLTA</sequence>
<gene>
    <name evidence="2" type="ORF">BDK51DRAFT_28438</name>
</gene>
<proteinExistence type="predicted"/>
<protein>
    <submittedName>
        <fullName evidence="2">Uncharacterized protein</fullName>
    </submittedName>
</protein>
<dbReference type="AlphaFoldDB" id="A0A4P9WGN7"/>
<name>A0A4P9WGN7_9FUNG</name>
<dbReference type="EMBL" id="KZ995281">
    <property type="protein sequence ID" value="RKO90993.1"/>
    <property type="molecule type" value="Genomic_DNA"/>
</dbReference>